<gene>
    <name evidence="1" type="ORF">NDR86_22355</name>
</gene>
<protein>
    <submittedName>
        <fullName evidence="1">Uncharacterized protein</fullName>
    </submittedName>
</protein>
<dbReference type="Gene3D" id="1.10.260.40">
    <property type="entry name" value="lambda repressor-like DNA-binding domains"/>
    <property type="match status" value="1"/>
</dbReference>
<dbReference type="SUPFAM" id="SSF47413">
    <property type="entry name" value="lambda repressor-like DNA-binding domains"/>
    <property type="match status" value="1"/>
</dbReference>
<evidence type="ECO:0000313" key="2">
    <source>
        <dbReference type="Proteomes" id="UP001139157"/>
    </source>
</evidence>
<evidence type="ECO:0000313" key="1">
    <source>
        <dbReference type="EMBL" id="MCM6776231.1"/>
    </source>
</evidence>
<dbReference type="Proteomes" id="UP001139157">
    <property type="component" value="Unassembled WGS sequence"/>
</dbReference>
<sequence>METSQSWVAQVTARIRAAIAEAGLTEEYVGEQAGLVNSRMSRAFNYPDRYPFDLGHVENFAKVLGKSPADFVPQSEGVA</sequence>
<proteinExistence type="predicted"/>
<comment type="caution">
    <text evidence="1">The sequence shown here is derived from an EMBL/GenBank/DDBJ whole genome shotgun (WGS) entry which is preliminary data.</text>
</comment>
<reference evidence="1" key="1">
    <citation type="submission" date="2022-06" db="EMBL/GenBank/DDBJ databases">
        <title>Novel species in genus nocardia.</title>
        <authorList>
            <person name="Li F."/>
        </authorList>
    </citation>
    <scope>NUCLEOTIDE SEQUENCE</scope>
    <source>
        <strain evidence="1">CDC141</strain>
    </source>
</reference>
<dbReference type="AlphaFoldDB" id="A0A9X2J0S0"/>
<dbReference type="RefSeq" id="WP_251914530.1">
    <property type="nucleotide sequence ID" value="NZ_JAMRXG010000009.1"/>
</dbReference>
<accession>A0A9X2J0S0</accession>
<dbReference type="GO" id="GO:0003677">
    <property type="term" value="F:DNA binding"/>
    <property type="evidence" value="ECO:0007669"/>
    <property type="project" value="InterPro"/>
</dbReference>
<keyword evidence="2" id="KW-1185">Reference proteome</keyword>
<dbReference type="InterPro" id="IPR010982">
    <property type="entry name" value="Lambda_DNA-bd_dom_sf"/>
</dbReference>
<organism evidence="1 2">
    <name type="scientific">Nocardia pulmonis</name>
    <dbReference type="NCBI Taxonomy" id="2951408"/>
    <lineage>
        <taxon>Bacteria</taxon>
        <taxon>Bacillati</taxon>
        <taxon>Actinomycetota</taxon>
        <taxon>Actinomycetes</taxon>
        <taxon>Mycobacteriales</taxon>
        <taxon>Nocardiaceae</taxon>
        <taxon>Nocardia</taxon>
    </lineage>
</organism>
<dbReference type="EMBL" id="JAMRXG010000009">
    <property type="protein sequence ID" value="MCM6776231.1"/>
    <property type="molecule type" value="Genomic_DNA"/>
</dbReference>
<name>A0A9X2J0S0_9NOCA</name>